<proteinExistence type="predicted"/>
<protein>
    <submittedName>
        <fullName evidence="1">NAD(P)-binding protein</fullName>
    </submittedName>
</protein>
<dbReference type="EMBL" id="MU266535">
    <property type="protein sequence ID" value="KAH7921244.1"/>
    <property type="molecule type" value="Genomic_DNA"/>
</dbReference>
<keyword evidence="2" id="KW-1185">Reference proteome</keyword>
<reference evidence="1" key="1">
    <citation type="journal article" date="2021" name="New Phytol.">
        <title>Evolutionary innovations through gain and loss of genes in the ectomycorrhizal Boletales.</title>
        <authorList>
            <person name="Wu G."/>
            <person name="Miyauchi S."/>
            <person name="Morin E."/>
            <person name="Kuo A."/>
            <person name="Drula E."/>
            <person name="Varga T."/>
            <person name="Kohler A."/>
            <person name="Feng B."/>
            <person name="Cao Y."/>
            <person name="Lipzen A."/>
            <person name="Daum C."/>
            <person name="Hundley H."/>
            <person name="Pangilinan J."/>
            <person name="Johnson J."/>
            <person name="Barry K."/>
            <person name="LaButti K."/>
            <person name="Ng V."/>
            <person name="Ahrendt S."/>
            <person name="Min B."/>
            <person name="Choi I.G."/>
            <person name="Park H."/>
            <person name="Plett J.M."/>
            <person name="Magnuson J."/>
            <person name="Spatafora J.W."/>
            <person name="Nagy L.G."/>
            <person name="Henrissat B."/>
            <person name="Grigoriev I.V."/>
            <person name="Yang Z.L."/>
            <person name="Xu J."/>
            <person name="Martin F.M."/>
        </authorList>
    </citation>
    <scope>NUCLEOTIDE SEQUENCE</scope>
    <source>
        <strain evidence="1">KUC20120723A-06</strain>
    </source>
</reference>
<dbReference type="Proteomes" id="UP000790709">
    <property type="component" value="Unassembled WGS sequence"/>
</dbReference>
<accession>A0ACB8B7K7</accession>
<evidence type="ECO:0000313" key="1">
    <source>
        <dbReference type="EMBL" id="KAH7921244.1"/>
    </source>
</evidence>
<comment type="caution">
    <text evidence="1">The sequence shown here is derived from an EMBL/GenBank/DDBJ whole genome shotgun (WGS) entry which is preliminary data.</text>
</comment>
<name>A0ACB8B7K7_9AGAM</name>
<organism evidence="1 2">
    <name type="scientific">Leucogyrophana mollusca</name>
    <dbReference type="NCBI Taxonomy" id="85980"/>
    <lineage>
        <taxon>Eukaryota</taxon>
        <taxon>Fungi</taxon>
        <taxon>Dikarya</taxon>
        <taxon>Basidiomycota</taxon>
        <taxon>Agaricomycotina</taxon>
        <taxon>Agaricomycetes</taxon>
        <taxon>Agaricomycetidae</taxon>
        <taxon>Boletales</taxon>
        <taxon>Boletales incertae sedis</taxon>
        <taxon>Leucogyrophana</taxon>
    </lineage>
</organism>
<evidence type="ECO:0000313" key="2">
    <source>
        <dbReference type="Proteomes" id="UP000790709"/>
    </source>
</evidence>
<sequence>MSTYTSFAVAGAGNVGIPIVKALLERGARVLVLTRSSSSNPKALSEHPNLKVASVEYTDRAGLSTLLRDHKVEVFVSAVSYLGGALDAQRPLADAAKDADIKLFVPSEFGVPSEGATEGVSSVKARFAAYLKSLGIPSLRLYNGLFQEYIPWVGIVPETGKFHILGKGETPVSFTSVPDVAGFLAHVLTTQSPTKLADVQLRIEGQRVSLNDIVRLYGGTVPAVYVDSIPGTDPVRAFLQGEFERGAGSTGWDPKLEKDNDQLAGSANGLWDGHEWATVKETLKL</sequence>
<gene>
    <name evidence="1" type="ORF">BV22DRAFT_1019705</name>
</gene>